<dbReference type="InterPro" id="IPR034033">
    <property type="entry name" value="Serralysin-like"/>
</dbReference>
<dbReference type="InterPro" id="IPR050557">
    <property type="entry name" value="RTX_toxin/Mannuronan_C5-epim"/>
</dbReference>
<dbReference type="InterPro" id="IPR001343">
    <property type="entry name" value="Hemolysn_Ca-bd"/>
</dbReference>
<dbReference type="PANTHER" id="PTHR38340:SF1">
    <property type="entry name" value="S-LAYER PROTEIN"/>
    <property type="match status" value="1"/>
</dbReference>
<dbReference type="GO" id="GO:0005615">
    <property type="term" value="C:extracellular space"/>
    <property type="evidence" value="ECO:0007669"/>
    <property type="project" value="InterPro"/>
</dbReference>
<dbReference type="RefSeq" id="WP_051312248.1">
    <property type="nucleotide sequence ID" value="NZ_BNAP01000004.1"/>
</dbReference>
<evidence type="ECO:0000256" key="3">
    <source>
        <dbReference type="ARBA" id="ARBA00022525"/>
    </source>
</evidence>
<sequence>MSVSSNPVLSSIDLDVALSSNVVSVYFGTDGEKFDFFTNQGDWSDYAKAQAMAALDTYAAVANLTFGEVDDPEGATFRLAKSEASYASLGFMNPPDPAYGDTQGIAWFNSLPYWGDADSGLLDAGSYMYTIFLHEFGHGLGLAHPFEEHGSSTVMPEIGDGLGLDQGSYTVMTYNDGWPEAPEGLPAARDWGWNLGPSAIDIAVIQDKYGVNTETGKGATTYVLPSENTAGTGYLAIWDVGGQDTIRHNGKADATIDLRAATLLAEEGGGGWVSHVAGIHGGFTIANGVVIERAIGGRGDDTITGNAADNFLNGRAGDDRLIGGAGDDILLGGKGADRLVGGTGNDTLKGGAGADRLIGGKGRDVLEGNKGHDVLTGGPGADTFIIASGDGRDRITDFEAKDLLDLSAFGFDSFEAVQATMTATDKALHLDLGEAYLVLSGLSPEILGADMVLI</sequence>
<keyword evidence="7" id="KW-1185">Reference proteome</keyword>
<dbReference type="AlphaFoldDB" id="A0A8J3H4V5"/>
<gene>
    <name evidence="6" type="ORF">GCM10010961_15170</name>
</gene>
<dbReference type="SUPFAM" id="SSF55486">
    <property type="entry name" value="Metalloproteases ('zincins'), catalytic domain"/>
    <property type="match status" value="1"/>
</dbReference>
<keyword evidence="3" id="KW-0964">Secreted</keyword>
<dbReference type="Pfam" id="PF00353">
    <property type="entry name" value="HemolysinCabind"/>
    <property type="match status" value="1"/>
</dbReference>
<dbReference type="InterPro" id="IPR013858">
    <property type="entry name" value="Peptidase_M10B_C"/>
</dbReference>
<dbReference type="CDD" id="cd04277">
    <property type="entry name" value="ZnMc_serralysin_like"/>
    <property type="match status" value="1"/>
</dbReference>
<dbReference type="PRINTS" id="PR00313">
    <property type="entry name" value="CABNDNGRPT"/>
</dbReference>
<dbReference type="Gene3D" id="2.150.10.10">
    <property type="entry name" value="Serralysin-like metalloprotease, C-terminal"/>
    <property type="match status" value="2"/>
</dbReference>
<keyword evidence="4" id="KW-0677">Repeat</keyword>
<evidence type="ECO:0000313" key="7">
    <source>
        <dbReference type="Proteomes" id="UP000611500"/>
    </source>
</evidence>
<evidence type="ECO:0000259" key="5">
    <source>
        <dbReference type="Pfam" id="PF08548"/>
    </source>
</evidence>
<dbReference type="InterPro" id="IPR011049">
    <property type="entry name" value="Serralysin-like_metalloprot_C"/>
</dbReference>
<reference evidence="6" key="1">
    <citation type="journal article" date="2014" name="Int. J. Syst. Evol. Microbiol.">
        <title>Complete genome sequence of Corynebacterium casei LMG S-19264T (=DSM 44701T), isolated from a smear-ripened cheese.</title>
        <authorList>
            <consortium name="US DOE Joint Genome Institute (JGI-PGF)"/>
            <person name="Walter F."/>
            <person name="Albersmeier A."/>
            <person name="Kalinowski J."/>
            <person name="Ruckert C."/>
        </authorList>
    </citation>
    <scope>NUCLEOTIDE SEQUENCE</scope>
    <source>
        <strain evidence="6">CGMCC 1.7081</strain>
    </source>
</reference>
<feature type="domain" description="Peptidase M10 serralysin C-terminal" evidence="5">
    <location>
        <begin position="209"/>
        <end position="318"/>
    </location>
</feature>
<dbReference type="InterPro" id="IPR024079">
    <property type="entry name" value="MetalloPept_cat_dom_sf"/>
</dbReference>
<reference evidence="6" key="2">
    <citation type="submission" date="2020-09" db="EMBL/GenBank/DDBJ databases">
        <authorList>
            <person name="Sun Q."/>
            <person name="Zhou Y."/>
        </authorList>
    </citation>
    <scope>NUCLEOTIDE SEQUENCE</scope>
    <source>
        <strain evidence="6">CGMCC 1.7081</strain>
    </source>
</reference>
<dbReference type="GO" id="GO:0008237">
    <property type="term" value="F:metallopeptidase activity"/>
    <property type="evidence" value="ECO:0007669"/>
    <property type="project" value="InterPro"/>
</dbReference>
<dbReference type="EMBL" id="BNAP01000004">
    <property type="protein sequence ID" value="GHG87062.1"/>
    <property type="molecule type" value="Genomic_DNA"/>
</dbReference>
<comment type="subcellular location">
    <subcellularLocation>
        <location evidence="2">Secreted</location>
    </subcellularLocation>
</comment>
<evidence type="ECO:0000256" key="2">
    <source>
        <dbReference type="ARBA" id="ARBA00004613"/>
    </source>
</evidence>
<comment type="cofactor">
    <cofactor evidence="1">
        <name>Ca(2+)</name>
        <dbReference type="ChEBI" id="CHEBI:29108"/>
    </cofactor>
</comment>
<evidence type="ECO:0000256" key="4">
    <source>
        <dbReference type="ARBA" id="ARBA00022737"/>
    </source>
</evidence>
<evidence type="ECO:0000313" key="6">
    <source>
        <dbReference type="EMBL" id="GHG87062.1"/>
    </source>
</evidence>
<accession>A0A8J3H4V5</accession>
<proteinExistence type="predicted"/>
<evidence type="ECO:0000256" key="1">
    <source>
        <dbReference type="ARBA" id="ARBA00001913"/>
    </source>
</evidence>
<dbReference type="Proteomes" id="UP000611500">
    <property type="component" value="Unassembled WGS sequence"/>
</dbReference>
<dbReference type="InterPro" id="IPR018511">
    <property type="entry name" value="Hemolysin-typ_Ca-bd_CS"/>
</dbReference>
<name>A0A8J3H4V5_9RHOB</name>
<dbReference type="SUPFAM" id="SSF51120">
    <property type="entry name" value="beta-Roll"/>
    <property type="match status" value="2"/>
</dbReference>
<organism evidence="6 7">
    <name type="scientific">Pseudodonghicola xiamenensis</name>
    <dbReference type="NCBI Taxonomy" id="337702"/>
    <lineage>
        <taxon>Bacteria</taxon>
        <taxon>Pseudomonadati</taxon>
        <taxon>Pseudomonadota</taxon>
        <taxon>Alphaproteobacteria</taxon>
        <taxon>Rhodobacterales</taxon>
        <taxon>Paracoccaceae</taxon>
        <taxon>Pseudodonghicola</taxon>
    </lineage>
</organism>
<protein>
    <recommendedName>
        <fullName evidence="5">Peptidase M10 serralysin C-terminal domain-containing protein</fullName>
    </recommendedName>
</protein>
<dbReference type="Gene3D" id="3.40.390.10">
    <property type="entry name" value="Collagenase (Catalytic Domain)"/>
    <property type="match status" value="1"/>
</dbReference>
<dbReference type="Pfam" id="PF08548">
    <property type="entry name" value="Peptidase_M10_C"/>
    <property type="match status" value="1"/>
</dbReference>
<dbReference type="PROSITE" id="PS00330">
    <property type="entry name" value="HEMOLYSIN_CALCIUM"/>
    <property type="match status" value="4"/>
</dbReference>
<comment type="caution">
    <text evidence="6">The sequence shown here is derived from an EMBL/GenBank/DDBJ whole genome shotgun (WGS) entry which is preliminary data.</text>
</comment>
<dbReference type="PANTHER" id="PTHR38340">
    <property type="entry name" value="S-LAYER PROTEIN"/>
    <property type="match status" value="1"/>
</dbReference>
<dbReference type="GO" id="GO:0005509">
    <property type="term" value="F:calcium ion binding"/>
    <property type="evidence" value="ECO:0007669"/>
    <property type="project" value="InterPro"/>
</dbReference>